<organism evidence="1 2">
    <name type="scientific">Pseudomonas gessardii</name>
    <dbReference type="NCBI Taxonomy" id="78544"/>
    <lineage>
        <taxon>Bacteria</taxon>
        <taxon>Pseudomonadati</taxon>
        <taxon>Pseudomonadota</taxon>
        <taxon>Gammaproteobacteria</taxon>
        <taxon>Pseudomonadales</taxon>
        <taxon>Pseudomonadaceae</taxon>
        <taxon>Pseudomonas</taxon>
    </lineage>
</organism>
<dbReference type="RefSeq" id="WP_236309811.1">
    <property type="nucleotide sequence ID" value="NZ_WKED01000055.1"/>
</dbReference>
<sequence length="126" mass="13506">MIGADDLADFFDADEFGTVIVVTEQDKPPRDVPGIIGTPLARGSIFRAGIDPGAAQVRVLPDQVQVQVANKDVPRPHQGVKVLVSGRHYVIAETAPIGRLRTLLTMTPDGQRTPPTSELGKWAVSN</sequence>
<dbReference type="Proteomes" id="UP000814003">
    <property type="component" value="Unassembled WGS sequence"/>
</dbReference>
<keyword evidence="2" id="KW-1185">Reference proteome</keyword>
<dbReference type="EMBL" id="WKED01000055">
    <property type="protein sequence ID" value="MCF5109684.1"/>
    <property type="molecule type" value="Genomic_DNA"/>
</dbReference>
<dbReference type="InterPro" id="IPR008018">
    <property type="entry name" value="Phage_tail_attach_FII"/>
</dbReference>
<protein>
    <recommendedName>
        <fullName evidence="3">Head-tail adaptor protein</fullName>
    </recommendedName>
</protein>
<evidence type="ECO:0008006" key="3">
    <source>
        <dbReference type="Google" id="ProtNLM"/>
    </source>
</evidence>
<gene>
    <name evidence="1" type="ORF">GIW56_22910</name>
</gene>
<dbReference type="Pfam" id="PF05354">
    <property type="entry name" value="Phage_attach"/>
    <property type="match status" value="1"/>
</dbReference>
<evidence type="ECO:0000313" key="1">
    <source>
        <dbReference type="EMBL" id="MCF5109684.1"/>
    </source>
</evidence>
<proteinExistence type="predicted"/>
<reference evidence="1 2" key="1">
    <citation type="submission" date="2019-11" db="EMBL/GenBank/DDBJ databases">
        <title>Epiphytic Pseudomonas syringae from cherry orchards.</title>
        <authorList>
            <person name="Hulin M.T."/>
        </authorList>
    </citation>
    <scope>NUCLEOTIDE SEQUENCE [LARGE SCALE GENOMIC DNA]</scope>
    <source>
        <strain evidence="1 2">PA-6-5B</strain>
    </source>
</reference>
<comment type="caution">
    <text evidence="1">The sequence shown here is derived from an EMBL/GenBank/DDBJ whole genome shotgun (WGS) entry which is preliminary data.</text>
</comment>
<evidence type="ECO:0000313" key="2">
    <source>
        <dbReference type="Proteomes" id="UP000814003"/>
    </source>
</evidence>
<accession>A0ABS9FE55</accession>
<name>A0ABS9FE55_9PSED</name>